<dbReference type="Gene3D" id="3.40.50.450">
    <property type="match status" value="1"/>
</dbReference>
<dbReference type="SUPFAM" id="SSF102405">
    <property type="entry name" value="MCP/YpsA-like"/>
    <property type="match status" value="1"/>
</dbReference>
<organism evidence="1 2">
    <name type="scientific">Hydrogenoanaerobacterium saccharovorans</name>
    <dbReference type="NCBI Taxonomy" id="474960"/>
    <lineage>
        <taxon>Bacteria</taxon>
        <taxon>Bacillati</taxon>
        <taxon>Bacillota</taxon>
        <taxon>Clostridia</taxon>
        <taxon>Eubacteriales</taxon>
        <taxon>Oscillospiraceae</taxon>
        <taxon>Hydrogenoanaerobacterium</taxon>
    </lineage>
</organism>
<dbReference type="Proteomes" id="UP000724149">
    <property type="component" value="Unassembled WGS sequence"/>
</dbReference>
<evidence type="ECO:0000313" key="2">
    <source>
        <dbReference type="Proteomes" id="UP000724149"/>
    </source>
</evidence>
<keyword evidence="2" id="KW-1185">Reference proteome</keyword>
<evidence type="ECO:0008006" key="3">
    <source>
        <dbReference type="Google" id="ProtNLM"/>
    </source>
</evidence>
<protein>
    <recommendedName>
        <fullName evidence="3">DUF2493 domain-containing protein</fullName>
    </recommendedName>
</protein>
<proteinExistence type="predicted"/>
<comment type="caution">
    <text evidence="1">The sequence shown here is derived from an EMBL/GenBank/DDBJ whole genome shotgun (WGS) entry which is preliminary data.</text>
</comment>
<gene>
    <name evidence="1" type="ORF">H9X81_03975</name>
</gene>
<accession>A0ABS2GK46</accession>
<name>A0ABS2GK46_9FIRM</name>
<evidence type="ECO:0000313" key="1">
    <source>
        <dbReference type="EMBL" id="MBM6922852.1"/>
    </source>
</evidence>
<dbReference type="EMBL" id="JACSNR010000003">
    <property type="protein sequence ID" value="MBM6922852.1"/>
    <property type="molecule type" value="Genomic_DNA"/>
</dbReference>
<reference evidence="1 2" key="1">
    <citation type="journal article" date="2021" name="Sci. Rep.">
        <title>The distribution of antibiotic resistance genes in chicken gut microbiota commensals.</title>
        <authorList>
            <person name="Juricova H."/>
            <person name="Matiasovicova J."/>
            <person name="Kubasova T."/>
            <person name="Cejkova D."/>
            <person name="Rychlik I."/>
        </authorList>
    </citation>
    <scope>NUCLEOTIDE SEQUENCE [LARGE SCALE GENOMIC DNA]</scope>
    <source>
        <strain evidence="1 2">An564</strain>
    </source>
</reference>
<sequence>MKVAVVGSRGLHVEDLGRYLPADTTEIVSGGAVGVDTSAREYALAHGLLLTEFRPDYSRYGRSAPLRRNRQIVDYADLVLLFWDGSSHGTRHVLNLCRSLSKPHRLFSPAKLGQVKSE</sequence>